<comment type="caution">
    <text evidence="3">The sequence shown here is derived from an EMBL/GenBank/DDBJ whole genome shotgun (WGS) entry which is preliminary data.</text>
</comment>
<organism evidence="3 4">
    <name type="scientific">Kutzneria buriramensis</name>
    <dbReference type="NCBI Taxonomy" id="1045776"/>
    <lineage>
        <taxon>Bacteria</taxon>
        <taxon>Bacillati</taxon>
        <taxon>Actinomycetota</taxon>
        <taxon>Actinomycetes</taxon>
        <taxon>Pseudonocardiales</taxon>
        <taxon>Pseudonocardiaceae</taxon>
        <taxon>Kutzneria</taxon>
    </lineage>
</organism>
<dbReference type="AlphaFoldDB" id="A0A3E0G4A8"/>
<evidence type="ECO:0000313" key="4">
    <source>
        <dbReference type="Proteomes" id="UP000256269"/>
    </source>
</evidence>
<dbReference type="Gene3D" id="2.80.10.50">
    <property type="match status" value="1"/>
</dbReference>
<accession>A0A3E0G4A8</accession>
<name>A0A3E0G4A8_9PSEU</name>
<evidence type="ECO:0000313" key="3">
    <source>
        <dbReference type="EMBL" id="REH17408.1"/>
    </source>
</evidence>
<evidence type="ECO:0000256" key="1">
    <source>
        <dbReference type="SAM" id="SignalP"/>
    </source>
</evidence>
<dbReference type="InterPro" id="IPR000772">
    <property type="entry name" value="Ricin_B_lectin"/>
</dbReference>
<dbReference type="OrthoDB" id="1099523at2"/>
<keyword evidence="4" id="KW-1185">Reference proteome</keyword>
<protein>
    <submittedName>
        <fullName evidence="3">Ricin-type beta-trefoil lectin protein</fullName>
    </submittedName>
</protein>
<dbReference type="Pfam" id="PF00652">
    <property type="entry name" value="Ricin_B_lectin"/>
    <property type="match status" value="1"/>
</dbReference>
<sequence>MFSSKLARRLVHAGRRLAAPVVAVVIALVMAAPAVAAAAPAPAATNPLVSIQPHSHRTGSFTKYVIVNWATNRCLDSNENQDLYTLPCNGGAYQHWDGAWDPSWPHGGGYLISDEATTFCLNGGGPPPRTQQCANNDNHEWHITGGTDAYQLRPDALVGVNNGGDYCLDSNANGDVYITPCALANPYQNWVVAPA</sequence>
<dbReference type="PROSITE" id="PS50231">
    <property type="entry name" value="RICIN_B_LECTIN"/>
    <property type="match status" value="1"/>
</dbReference>
<keyword evidence="3" id="KW-0430">Lectin</keyword>
<dbReference type="RefSeq" id="WP_116182477.1">
    <property type="nucleotide sequence ID" value="NZ_CP144375.1"/>
</dbReference>
<dbReference type="SUPFAM" id="SSF50370">
    <property type="entry name" value="Ricin B-like lectins"/>
    <property type="match status" value="1"/>
</dbReference>
<evidence type="ECO:0000259" key="2">
    <source>
        <dbReference type="Pfam" id="PF00652"/>
    </source>
</evidence>
<dbReference type="CDD" id="cd23415">
    <property type="entry name" value="beta-trefoil_Ricin_AH"/>
    <property type="match status" value="1"/>
</dbReference>
<keyword evidence="1" id="KW-0732">Signal</keyword>
<feature type="chain" id="PRO_5038709020" evidence="1">
    <location>
        <begin position="39"/>
        <end position="195"/>
    </location>
</feature>
<dbReference type="InterPro" id="IPR035992">
    <property type="entry name" value="Ricin_B-like_lectins"/>
</dbReference>
<dbReference type="Proteomes" id="UP000256269">
    <property type="component" value="Unassembled WGS sequence"/>
</dbReference>
<feature type="signal peptide" evidence="1">
    <location>
        <begin position="1"/>
        <end position="38"/>
    </location>
</feature>
<proteinExistence type="predicted"/>
<gene>
    <name evidence="3" type="ORF">BCF44_1534</name>
</gene>
<feature type="domain" description="Ricin B lectin" evidence="2">
    <location>
        <begin position="65"/>
        <end position="190"/>
    </location>
</feature>
<dbReference type="GO" id="GO:0030246">
    <property type="term" value="F:carbohydrate binding"/>
    <property type="evidence" value="ECO:0007669"/>
    <property type="project" value="UniProtKB-KW"/>
</dbReference>
<dbReference type="EMBL" id="QUNO01000053">
    <property type="protein sequence ID" value="REH17408.1"/>
    <property type="molecule type" value="Genomic_DNA"/>
</dbReference>
<reference evidence="3 4" key="1">
    <citation type="submission" date="2018-08" db="EMBL/GenBank/DDBJ databases">
        <title>Genomic Encyclopedia of Archaeal and Bacterial Type Strains, Phase II (KMG-II): from individual species to whole genera.</title>
        <authorList>
            <person name="Goeker M."/>
        </authorList>
    </citation>
    <scope>NUCLEOTIDE SEQUENCE [LARGE SCALE GENOMIC DNA]</scope>
    <source>
        <strain evidence="3 4">DSM 45791</strain>
    </source>
</reference>